<comment type="similarity">
    <text evidence="1">Belongs to the sulfatase family.</text>
</comment>
<dbReference type="CDD" id="cd16145">
    <property type="entry name" value="ARS_like"/>
    <property type="match status" value="1"/>
</dbReference>
<dbReference type="KEGG" id="ado:A6F68_00815"/>
<dbReference type="Gene3D" id="3.40.720.10">
    <property type="entry name" value="Alkaline Phosphatase, subunit A"/>
    <property type="match status" value="1"/>
</dbReference>
<organism evidence="5 6">
    <name type="scientific">Tsuneonella dongtanensis</name>
    <dbReference type="NCBI Taxonomy" id="692370"/>
    <lineage>
        <taxon>Bacteria</taxon>
        <taxon>Pseudomonadati</taxon>
        <taxon>Pseudomonadota</taxon>
        <taxon>Alphaproteobacteria</taxon>
        <taxon>Sphingomonadales</taxon>
        <taxon>Erythrobacteraceae</taxon>
        <taxon>Tsuneonella</taxon>
    </lineage>
</organism>
<dbReference type="SUPFAM" id="SSF53649">
    <property type="entry name" value="Alkaline phosphatase-like"/>
    <property type="match status" value="1"/>
</dbReference>
<dbReference type="RefSeq" id="WP_067676668.1">
    <property type="nucleotide sequence ID" value="NZ_CP016591.1"/>
</dbReference>
<dbReference type="GO" id="GO:0004065">
    <property type="term" value="F:arylsulfatase activity"/>
    <property type="evidence" value="ECO:0007669"/>
    <property type="project" value="UniProtKB-EC"/>
</dbReference>
<dbReference type="STRING" id="692370.A6F68_00815"/>
<keyword evidence="3" id="KW-0732">Signal</keyword>
<dbReference type="Proteomes" id="UP000092932">
    <property type="component" value="Chromosome"/>
</dbReference>
<dbReference type="PANTHER" id="PTHR42693">
    <property type="entry name" value="ARYLSULFATASE FAMILY MEMBER"/>
    <property type="match status" value="1"/>
</dbReference>
<evidence type="ECO:0000313" key="5">
    <source>
        <dbReference type="EMBL" id="ANY19341.1"/>
    </source>
</evidence>
<evidence type="ECO:0000256" key="2">
    <source>
        <dbReference type="ARBA" id="ARBA00022801"/>
    </source>
</evidence>
<evidence type="ECO:0000259" key="4">
    <source>
        <dbReference type="Pfam" id="PF00884"/>
    </source>
</evidence>
<dbReference type="InterPro" id="IPR050738">
    <property type="entry name" value="Sulfatase"/>
</dbReference>
<evidence type="ECO:0000313" key="6">
    <source>
        <dbReference type="Proteomes" id="UP000092932"/>
    </source>
</evidence>
<keyword evidence="2 5" id="KW-0378">Hydrolase</keyword>
<dbReference type="EMBL" id="CP016591">
    <property type="protein sequence ID" value="ANY19341.1"/>
    <property type="molecule type" value="Genomic_DNA"/>
</dbReference>
<dbReference type="AlphaFoldDB" id="A0A1B2AB61"/>
<dbReference type="PATRIC" id="fig|692370.5.peg.830"/>
<feature type="signal peptide" evidence="3">
    <location>
        <begin position="1"/>
        <end position="25"/>
    </location>
</feature>
<dbReference type="EC" id="3.1.6.1" evidence="5"/>
<evidence type="ECO:0000256" key="3">
    <source>
        <dbReference type="SAM" id="SignalP"/>
    </source>
</evidence>
<sequence length="488" mass="53928">MALHRKFLAAVVAAAGFLVATGAHAQATAPKKQPNIIFIMADDLGYGDIAAFDTTEIETPNLSRMAAEGTKFTQFYSGSTVCAPSRSVLMTGYHVGHTRVRGNAGKDTQTLKKGDWTVAKILHDAGYQTALVGKWGLGDQGNEGQPTDHGFDYFYGFLNQVHAHNHYPDFIWRNKTRVPLDNVVQLAPEAYMDFHGGVARPKDRKTYIEDEFRREALQYIDKAAANGKPFFLYYALISPHANNEAEKVDWAHGLEVPTNDRYAQKPWPEESKGYAAMVGHIDHSVGLVMDRLRDLGIADDTIVIFTSDNGTHAEGGYDPEFLDSNGPFRGIKRDMFEGGIHQPTIAWGPGTVPNGKTSEHIGYFADIWPTFAELAGVDAAKLPGGARDGVSMVPSLTGRGTQKDHDYLYWEFYEHGSAQALRMGKWKAVRVPMLTGPIQLYDLSNDTGETRDLATQHPDIVKRVIDLMAKEHVPDPNWKPQLEAAGRL</sequence>
<feature type="domain" description="Sulfatase N-terminal" evidence="4">
    <location>
        <begin position="34"/>
        <end position="377"/>
    </location>
</feature>
<dbReference type="Gene3D" id="3.30.1120.10">
    <property type="match status" value="1"/>
</dbReference>
<dbReference type="InterPro" id="IPR000917">
    <property type="entry name" value="Sulfatase_N"/>
</dbReference>
<name>A0A1B2AB61_9SPHN</name>
<feature type="chain" id="PRO_5008533966" evidence="3">
    <location>
        <begin position="26"/>
        <end position="488"/>
    </location>
</feature>
<accession>A0A1B2AB61</accession>
<keyword evidence="6" id="KW-1185">Reference proteome</keyword>
<evidence type="ECO:0000256" key="1">
    <source>
        <dbReference type="ARBA" id="ARBA00008779"/>
    </source>
</evidence>
<proteinExistence type="inferred from homology"/>
<dbReference type="InterPro" id="IPR017850">
    <property type="entry name" value="Alkaline_phosphatase_core_sf"/>
</dbReference>
<reference evidence="5 6" key="1">
    <citation type="submission" date="2016-07" db="EMBL/GenBank/DDBJ databases">
        <title>Complete genome sequence of Altererythrobacter dongtanensis KCTC 22672, a type strain with esterase isolated from tidal flat.</title>
        <authorList>
            <person name="Cheng H."/>
            <person name="Wu Y.-H."/>
            <person name="Zhou P."/>
            <person name="Huo Y.-Y."/>
            <person name="Wang C.-S."/>
            <person name="Xu X.-W."/>
        </authorList>
    </citation>
    <scope>NUCLEOTIDE SEQUENCE [LARGE SCALE GENOMIC DNA]</scope>
    <source>
        <strain evidence="5 6">KCTC 22672</strain>
    </source>
</reference>
<gene>
    <name evidence="5" type="primary">atsA_2</name>
    <name evidence="5" type="ORF">A6F68_00815</name>
</gene>
<dbReference type="OrthoDB" id="9795675at2"/>
<dbReference type="PANTHER" id="PTHR42693:SF53">
    <property type="entry name" value="ENDO-4-O-SULFATASE"/>
    <property type="match status" value="1"/>
</dbReference>
<protein>
    <submittedName>
        <fullName evidence="5">Arylsulfatase</fullName>
        <ecNumber evidence="5">3.1.6.1</ecNumber>
    </submittedName>
</protein>
<dbReference type="Pfam" id="PF00884">
    <property type="entry name" value="Sulfatase"/>
    <property type="match status" value="1"/>
</dbReference>